<evidence type="ECO:0000313" key="2">
    <source>
        <dbReference type="Proteomes" id="UP000054495"/>
    </source>
</evidence>
<sequence>MDLVDILRPMMDILLSPFLVQNQACRRLPYPYYSGPIRDVPLVMGSALCGPRRKKVQVGASWVGNDSENPFETGLTKKERVLLRETFQVS</sequence>
<accession>A0A0D6LDD8</accession>
<proteinExistence type="predicted"/>
<gene>
    <name evidence="1" type="ORF">ANCCEY_10800</name>
</gene>
<protein>
    <submittedName>
        <fullName evidence="1">Uncharacterized protein</fullName>
    </submittedName>
</protein>
<organism evidence="1 2">
    <name type="scientific">Ancylostoma ceylanicum</name>
    <dbReference type="NCBI Taxonomy" id="53326"/>
    <lineage>
        <taxon>Eukaryota</taxon>
        <taxon>Metazoa</taxon>
        <taxon>Ecdysozoa</taxon>
        <taxon>Nematoda</taxon>
        <taxon>Chromadorea</taxon>
        <taxon>Rhabditida</taxon>
        <taxon>Rhabditina</taxon>
        <taxon>Rhabditomorpha</taxon>
        <taxon>Strongyloidea</taxon>
        <taxon>Ancylostomatidae</taxon>
        <taxon>Ancylostomatinae</taxon>
        <taxon>Ancylostoma</taxon>
    </lineage>
</organism>
<dbReference type="Gene3D" id="1.10.490.10">
    <property type="entry name" value="Globins"/>
    <property type="match status" value="1"/>
</dbReference>
<dbReference type="Proteomes" id="UP000054495">
    <property type="component" value="Unassembled WGS sequence"/>
</dbReference>
<dbReference type="EMBL" id="KE125224">
    <property type="protein sequence ID" value="EPB70100.1"/>
    <property type="molecule type" value="Genomic_DNA"/>
</dbReference>
<dbReference type="AlphaFoldDB" id="A0A0D6LDD8"/>
<reference evidence="1 2" key="1">
    <citation type="submission" date="2013-05" db="EMBL/GenBank/DDBJ databases">
        <title>Draft genome of the parasitic nematode Anyclostoma ceylanicum.</title>
        <authorList>
            <person name="Mitreva M."/>
        </authorList>
    </citation>
    <scope>NUCLEOTIDE SEQUENCE [LARGE SCALE GENOMIC DNA]</scope>
</reference>
<evidence type="ECO:0000313" key="1">
    <source>
        <dbReference type="EMBL" id="EPB70100.1"/>
    </source>
</evidence>
<keyword evidence="2" id="KW-1185">Reference proteome</keyword>
<dbReference type="GO" id="GO:0020037">
    <property type="term" value="F:heme binding"/>
    <property type="evidence" value="ECO:0007669"/>
    <property type="project" value="InterPro"/>
</dbReference>
<name>A0A0D6LDD8_9BILA</name>
<dbReference type="GO" id="GO:0019825">
    <property type="term" value="F:oxygen binding"/>
    <property type="evidence" value="ECO:0007669"/>
    <property type="project" value="InterPro"/>
</dbReference>
<dbReference type="InterPro" id="IPR012292">
    <property type="entry name" value="Globin/Proto"/>
</dbReference>